<evidence type="ECO:0000259" key="5">
    <source>
        <dbReference type="Pfam" id="PF08245"/>
    </source>
</evidence>
<feature type="domain" description="Mur ligase central" evidence="5">
    <location>
        <begin position="13"/>
        <end position="201"/>
    </location>
</feature>
<keyword evidence="3" id="KW-0067">ATP-binding</keyword>
<dbReference type="Gene3D" id="3.40.1190.10">
    <property type="entry name" value="Mur-like, catalytic domain"/>
    <property type="match status" value="1"/>
</dbReference>
<dbReference type="SUPFAM" id="SSF53623">
    <property type="entry name" value="MurD-like peptide ligases, catalytic domain"/>
    <property type="match status" value="1"/>
</dbReference>
<dbReference type="InterPro" id="IPR036615">
    <property type="entry name" value="Mur_ligase_C_dom_sf"/>
</dbReference>
<proteinExistence type="predicted"/>
<evidence type="ECO:0000313" key="6">
    <source>
        <dbReference type="EMBL" id="RKL69116.1"/>
    </source>
</evidence>
<dbReference type="InterPro" id="IPR051046">
    <property type="entry name" value="MurCDEF_CellWall_CoF430Synth"/>
</dbReference>
<feature type="domain" description="Mur ligase C-terminal" evidence="4">
    <location>
        <begin position="223"/>
        <end position="349"/>
    </location>
</feature>
<protein>
    <submittedName>
        <fullName evidence="6">Mur ligase</fullName>
    </submittedName>
</protein>
<name>A0A3A9KXE3_9BACI</name>
<dbReference type="Proteomes" id="UP000281498">
    <property type="component" value="Unassembled WGS sequence"/>
</dbReference>
<dbReference type="SUPFAM" id="SSF53244">
    <property type="entry name" value="MurD-like peptide ligases, peptide-binding domain"/>
    <property type="match status" value="1"/>
</dbReference>
<comment type="caution">
    <text evidence="6">The sequence shown here is derived from an EMBL/GenBank/DDBJ whole genome shotgun (WGS) entry which is preliminary data.</text>
</comment>
<dbReference type="PANTHER" id="PTHR43024">
    <property type="entry name" value="UDP-N-ACETYLMURAMOYL-TRIPEPTIDE--D-ALANYL-D-ALANINE LIGASE"/>
    <property type="match status" value="1"/>
</dbReference>
<evidence type="ECO:0000259" key="4">
    <source>
        <dbReference type="Pfam" id="PF02875"/>
    </source>
</evidence>
<dbReference type="InterPro" id="IPR013221">
    <property type="entry name" value="Mur_ligase_cen"/>
</dbReference>
<dbReference type="Gene3D" id="3.90.190.20">
    <property type="entry name" value="Mur ligase, C-terminal domain"/>
    <property type="match status" value="1"/>
</dbReference>
<dbReference type="InterPro" id="IPR036565">
    <property type="entry name" value="Mur-like_cat_sf"/>
</dbReference>
<dbReference type="EMBL" id="PDOE01000001">
    <property type="protein sequence ID" value="RKL69116.1"/>
    <property type="molecule type" value="Genomic_DNA"/>
</dbReference>
<dbReference type="OrthoDB" id="9801978at2"/>
<evidence type="ECO:0000256" key="1">
    <source>
        <dbReference type="ARBA" id="ARBA00022598"/>
    </source>
</evidence>
<dbReference type="GO" id="GO:0005524">
    <property type="term" value="F:ATP binding"/>
    <property type="evidence" value="ECO:0007669"/>
    <property type="project" value="UniProtKB-KW"/>
</dbReference>
<dbReference type="Pfam" id="PF02875">
    <property type="entry name" value="Mur_ligase_C"/>
    <property type="match status" value="1"/>
</dbReference>
<keyword evidence="1 6" id="KW-0436">Ligase</keyword>
<evidence type="ECO:0000313" key="7">
    <source>
        <dbReference type="Proteomes" id="UP000281498"/>
    </source>
</evidence>
<organism evidence="6 7">
    <name type="scientific">Salipaludibacillus neizhouensis</name>
    <dbReference type="NCBI Taxonomy" id="885475"/>
    <lineage>
        <taxon>Bacteria</taxon>
        <taxon>Bacillati</taxon>
        <taxon>Bacillota</taxon>
        <taxon>Bacilli</taxon>
        <taxon>Bacillales</taxon>
        <taxon>Bacillaceae</taxon>
    </lineage>
</organism>
<dbReference type="AlphaFoldDB" id="A0A3A9KXE3"/>
<dbReference type="GO" id="GO:0016881">
    <property type="term" value="F:acid-amino acid ligase activity"/>
    <property type="evidence" value="ECO:0007669"/>
    <property type="project" value="InterPro"/>
</dbReference>
<keyword evidence="2" id="KW-0547">Nucleotide-binding</keyword>
<dbReference type="RefSeq" id="WP_110936244.1">
    <property type="nucleotide sequence ID" value="NZ_KZ614146.1"/>
</dbReference>
<accession>A0A3A9KXE3</accession>
<keyword evidence="7" id="KW-1185">Reference proteome</keyword>
<dbReference type="InterPro" id="IPR004101">
    <property type="entry name" value="Mur_ligase_C"/>
</dbReference>
<sequence length="439" mass="49159">MASIVPRIPAIGVTGSAGKSTTTAFIYAIFKTRWKHVLKTRGNRNLPRHTKENVQRIRPSHKAVILEMGLGRAAGKHHFRYIKPNIGVITNVGTAHYGRLGNSIKATANAKSSMIKYMNPKGTLLINQDDQNSKLLTTQKFKGKLVTVGIKNKANYQARNIKYLKNGMTFQVPLNRKLESFFIPTFGDHNVINALFAIAIAHRLRFSPSKIRVGLRKYKAPARRLNVIPLPKKSLLIDDTFNANPQSVKAATDVLVKLGKGKNKIIVVGSMLELGKYSTRGHQEVGRYLAKKGIHRIFVFGKKARAIRRAAIAAGYPPKSIHSFTNRIQLHNMLKIHVTPNSVILVKGSHRMKMKDTAGFLARYSLKYNRKTRLKHKVDLPTKMSPQSPKSIVKKNVVVFKEKEKPVEKVIDECEICQGENMYIKGTKTIMPCPSCNAT</sequence>
<evidence type="ECO:0000256" key="3">
    <source>
        <dbReference type="ARBA" id="ARBA00022840"/>
    </source>
</evidence>
<dbReference type="Pfam" id="PF08245">
    <property type="entry name" value="Mur_ligase_M"/>
    <property type="match status" value="1"/>
</dbReference>
<gene>
    <name evidence="6" type="ORF">CR203_03515</name>
</gene>
<evidence type="ECO:0000256" key="2">
    <source>
        <dbReference type="ARBA" id="ARBA00022741"/>
    </source>
</evidence>
<dbReference type="PANTHER" id="PTHR43024:SF1">
    <property type="entry name" value="UDP-N-ACETYLMURAMOYL-TRIPEPTIDE--D-ALANYL-D-ALANINE LIGASE"/>
    <property type="match status" value="1"/>
</dbReference>
<reference evidence="6 7" key="1">
    <citation type="submission" date="2017-10" db="EMBL/GenBank/DDBJ databases">
        <title>Bacillus sp. nov., a halophilic bacterium isolated from a Keqin Lake.</title>
        <authorList>
            <person name="Wang H."/>
        </authorList>
    </citation>
    <scope>NUCLEOTIDE SEQUENCE [LARGE SCALE GENOMIC DNA]</scope>
    <source>
        <strain evidence="6 7">KCTC 13187</strain>
    </source>
</reference>